<dbReference type="Proteomes" id="UP001501166">
    <property type="component" value="Unassembled WGS sequence"/>
</dbReference>
<keyword evidence="1" id="KW-0472">Membrane</keyword>
<reference evidence="3" key="1">
    <citation type="journal article" date="2019" name="Int. J. Syst. Evol. Microbiol.">
        <title>The Global Catalogue of Microorganisms (GCM) 10K type strain sequencing project: providing services to taxonomists for standard genome sequencing and annotation.</title>
        <authorList>
            <consortium name="The Broad Institute Genomics Platform"/>
            <consortium name="The Broad Institute Genome Sequencing Center for Infectious Disease"/>
            <person name="Wu L."/>
            <person name="Ma J."/>
        </authorList>
    </citation>
    <scope>NUCLEOTIDE SEQUENCE [LARGE SCALE GENOMIC DNA]</scope>
    <source>
        <strain evidence="3">JCM 12662</strain>
    </source>
</reference>
<evidence type="ECO:0000313" key="2">
    <source>
        <dbReference type="EMBL" id="GAA0355822.1"/>
    </source>
</evidence>
<keyword evidence="3" id="KW-1185">Reference proteome</keyword>
<evidence type="ECO:0000256" key="1">
    <source>
        <dbReference type="SAM" id="Phobius"/>
    </source>
</evidence>
<keyword evidence="1" id="KW-0812">Transmembrane</keyword>
<dbReference type="Pfam" id="PF05437">
    <property type="entry name" value="AzlD"/>
    <property type="match status" value="1"/>
</dbReference>
<dbReference type="InterPro" id="IPR008407">
    <property type="entry name" value="Brnchd-chn_aa_trnsp_AzlD"/>
</dbReference>
<accession>A0ABP3GWN4</accession>
<dbReference type="EMBL" id="BAAACW010000039">
    <property type="protein sequence ID" value="GAA0355822.1"/>
    <property type="molecule type" value="Genomic_DNA"/>
</dbReference>
<proteinExistence type="predicted"/>
<dbReference type="RefSeq" id="WP_343753863.1">
    <property type="nucleotide sequence ID" value="NZ_BAAACW010000039.1"/>
</dbReference>
<feature type="transmembrane region" description="Helical" evidence="1">
    <location>
        <begin position="40"/>
        <end position="60"/>
    </location>
</feature>
<evidence type="ECO:0000313" key="3">
    <source>
        <dbReference type="Proteomes" id="UP001501166"/>
    </source>
</evidence>
<feature type="transmembrane region" description="Helical" evidence="1">
    <location>
        <begin position="6"/>
        <end position="28"/>
    </location>
</feature>
<feature type="transmembrane region" description="Helical" evidence="1">
    <location>
        <begin position="89"/>
        <end position="107"/>
    </location>
</feature>
<comment type="caution">
    <text evidence="2">The sequence shown here is derived from an EMBL/GenBank/DDBJ whole genome shotgun (WGS) entry which is preliminary data.</text>
</comment>
<protein>
    <submittedName>
        <fullName evidence="2">AzlD domain-containing protein</fullName>
    </submittedName>
</protein>
<gene>
    <name evidence="2" type="ORF">GCM10008932_06000</name>
</gene>
<sequence>MSDYYLIAIIIGMAVVTYIPRLLPMMLLSRKEISPSFNRWMTYIPVSIFAALVASDVFFWEDTFNINIFENGKLIPTVFVLLVAYKTKSLLWSMVVGIGGITVMWLFM</sequence>
<keyword evidence="1" id="KW-1133">Transmembrane helix</keyword>
<organism evidence="2 3">
    <name type="scientific">Alkalibacterium iburiense</name>
    <dbReference type="NCBI Taxonomy" id="290589"/>
    <lineage>
        <taxon>Bacteria</taxon>
        <taxon>Bacillati</taxon>
        <taxon>Bacillota</taxon>
        <taxon>Bacilli</taxon>
        <taxon>Lactobacillales</taxon>
        <taxon>Carnobacteriaceae</taxon>
        <taxon>Alkalibacterium</taxon>
    </lineage>
</organism>
<name>A0ABP3GWN4_9LACT</name>